<evidence type="ECO:0000313" key="1">
    <source>
        <dbReference type="EMBL" id="GAG80732.1"/>
    </source>
</evidence>
<accession>X1BHP4</accession>
<feature type="non-terminal residue" evidence="1">
    <location>
        <position position="173"/>
    </location>
</feature>
<dbReference type="EMBL" id="BART01015148">
    <property type="protein sequence ID" value="GAG80732.1"/>
    <property type="molecule type" value="Genomic_DNA"/>
</dbReference>
<dbReference type="AlphaFoldDB" id="X1BHP4"/>
<reference evidence="1" key="1">
    <citation type="journal article" date="2014" name="Front. Microbiol.">
        <title>High frequency of phylogenetically diverse reductive dehalogenase-homologous genes in deep subseafloor sedimentary metagenomes.</title>
        <authorList>
            <person name="Kawai M."/>
            <person name="Futagami T."/>
            <person name="Toyoda A."/>
            <person name="Takaki Y."/>
            <person name="Nishi S."/>
            <person name="Hori S."/>
            <person name="Arai W."/>
            <person name="Tsubouchi T."/>
            <person name="Morono Y."/>
            <person name="Uchiyama I."/>
            <person name="Ito T."/>
            <person name="Fujiyama A."/>
            <person name="Inagaki F."/>
            <person name="Takami H."/>
        </authorList>
    </citation>
    <scope>NUCLEOTIDE SEQUENCE</scope>
    <source>
        <strain evidence="1">Expedition CK06-06</strain>
    </source>
</reference>
<proteinExistence type="predicted"/>
<sequence length="173" mass="19133">MVDVLRKHVAPQYRVLVDAKAFLNTQINAAVLYFTPGQIELMRNMMQYANRRTTWVSDYYIGYYLSPDDTDWNLIQAEVADLEDTLMGNNNVLFGYNDRIVEDLGGTKSGAGQYAASSTAVPAGYVHRIEAIFIRNNTGSRGGTGIWLYDGSDYYPIAYVVAPSVSVPLLAAG</sequence>
<name>X1BHP4_9ZZZZ</name>
<protein>
    <submittedName>
        <fullName evidence="1">Uncharacterized protein</fullName>
    </submittedName>
</protein>
<gene>
    <name evidence="1" type="ORF">S01H4_29498</name>
</gene>
<comment type="caution">
    <text evidence="1">The sequence shown here is derived from an EMBL/GenBank/DDBJ whole genome shotgun (WGS) entry which is preliminary data.</text>
</comment>
<organism evidence="1">
    <name type="scientific">marine sediment metagenome</name>
    <dbReference type="NCBI Taxonomy" id="412755"/>
    <lineage>
        <taxon>unclassified sequences</taxon>
        <taxon>metagenomes</taxon>
        <taxon>ecological metagenomes</taxon>
    </lineage>
</organism>